<sequence length="161" mass="18590">MFGFSLATQIFQGSTQRTWNCVSRIANLIWGKFIYYNQTGMPRSRKRHHSRSKSRSRSHSPDKNYDKHKKNDSHEKDGKRRRLDEVDSPNHKRSLSNFINSQLLTYSATVLAIAMSLNDRLARPEDLVVRPLSIALLDLSRHSFLQAFATCTRSVPFACYS</sequence>
<evidence type="ECO:0000313" key="3">
    <source>
        <dbReference type="Proteomes" id="UP000625711"/>
    </source>
</evidence>
<dbReference type="Proteomes" id="UP000625711">
    <property type="component" value="Unassembled WGS sequence"/>
</dbReference>
<proteinExistence type="predicted"/>
<gene>
    <name evidence="2" type="ORF">GWI33_022828</name>
</gene>
<dbReference type="AlphaFoldDB" id="A0A834IRL7"/>
<evidence type="ECO:0000313" key="2">
    <source>
        <dbReference type="EMBL" id="KAF7283788.1"/>
    </source>
</evidence>
<dbReference type="EMBL" id="JAACXV010000086">
    <property type="protein sequence ID" value="KAF7283788.1"/>
    <property type="molecule type" value="Genomic_DNA"/>
</dbReference>
<reference evidence="2" key="1">
    <citation type="submission" date="2020-08" db="EMBL/GenBank/DDBJ databases">
        <title>Genome sequencing and assembly of the red palm weevil Rhynchophorus ferrugineus.</title>
        <authorList>
            <person name="Dias G.B."/>
            <person name="Bergman C.M."/>
            <person name="Manee M."/>
        </authorList>
    </citation>
    <scope>NUCLEOTIDE SEQUENCE</scope>
    <source>
        <strain evidence="2">AA-2017</strain>
        <tissue evidence="2">Whole larva</tissue>
    </source>
</reference>
<organism evidence="2 3">
    <name type="scientific">Rhynchophorus ferrugineus</name>
    <name type="common">Red palm weevil</name>
    <name type="synonym">Curculio ferrugineus</name>
    <dbReference type="NCBI Taxonomy" id="354439"/>
    <lineage>
        <taxon>Eukaryota</taxon>
        <taxon>Metazoa</taxon>
        <taxon>Ecdysozoa</taxon>
        <taxon>Arthropoda</taxon>
        <taxon>Hexapoda</taxon>
        <taxon>Insecta</taxon>
        <taxon>Pterygota</taxon>
        <taxon>Neoptera</taxon>
        <taxon>Endopterygota</taxon>
        <taxon>Coleoptera</taxon>
        <taxon>Polyphaga</taxon>
        <taxon>Cucujiformia</taxon>
        <taxon>Curculionidae</taxon>
        <taxon>Dryophthorinae</taxon>
        <taxon>Rhynchophorus</taxon>
    </lineage>
</organism>
<keyword evidence="3" id="KW-1185">Reference proteome</keyword>
<comment type="caution">
    <text evidence="2">The sequence shown here is derived from an EMBL/GenBank/DDBJ whole genome shotgun (WGS) entry which is preliminary data.</text>
</comment>
<feature type="region of interest" description="Disordered" evidence="1">
    <location>
        <begin position="41"/>
        <end position="89"/>
    </location>
</feature>
<protein>
    <submittedName>
        <fullName evidence="2">Uncharacterized protein</fullName>
    </submittedName>
</protein>
<accession>A0A834IRL7</accession>
<evidence type="ECO:0000256" key="1">
    <source>
        <dbReference type="SAM" id="MobiDB-lite"/>
    </source>
</evidence>
<feature type="compositionally biased region" description="Basic residues" evidence="1">
    <location>
        <begin position="43"/>
        <end position="58"/>
    </location>
</feature>
<feature type="compositionally biased region" description="Basic and acidic residues" evidence="1">
    <location>
        <begin position="72"/>
        <end position="89"/>
    </location>
</feature>
<name>A0A834IRL7_RHYFE</name>